<keyword evidence="3" id="KW-1185">Reference proteome</keyword>
<evidence type="ECO:0000313" key="3">
    <source>
        <dbReference type="Proteomes" id="UP000054498"/>
    </source>
</evidence>
<dbReference type="STRING" id="145388.A0A0D2KB07"/>
<sequence>MACVSAPRRLLASPKERRDVILSSCVEELRDDYERAVKRAVLDYIIASPVERERLMLEPLEPLLRPAAYDPAGPSAGGSGVLVGSGGARYHLPAFQTSAAAAASRRLPQEWSAHVASAREEIAWTLQTLNPNALELRKVWFDAGYVAARLVDTESGEFLARLPAQAEAFRAYQLSVCEQLKAQLWTHWLPKCADVFRRMPPVPINGDAAAYFSKALWAVPAVFETELVAEAGAVGFRPLLASSEAAALAVLDAAVAAACGLPRIGRGTLSAGVPPAAPAAGALGTGGTGPGSQGGGGSAGGGGQGGAGVIPAAGLSDSGVVAAREELRSILSANAEAPRQLAALFEPLLYLLTLDPNQHAARTLAACGGGIAVAPAATLAPAPAPAPAPAGAGTAGGGGGVGGGSGGGPDLVAYGQEVDRLLAAAADAWATCSNDVRTGLYAVRTARFKAQLAAAAEAAAGALLELLRTQVREANERVAREYSVMAAEMAKPATSGEEALALKRYIGRCGLENERLREVLSTNKARDEFLYGYR</sequence>
<dbReference type="OrthoDB" id="8992393at2759"/>
<protein>
    <submittedName>
        <fullName evidence="2">Dynein heavy chain 9</fullName>
    </submittedName>
</protein>
<reference evidence="2 3" key="1">
    <citation type="journal article" date="2013" name="BMC Genomics">
        <title>Reconstruction of the lipid metabolism for the microalga Monoraphidium neglectum from its genome sequence reveals characteristics suitable for biofuel production.</title>
        <authorList>
            <person name="Bogen C."/>
            <person name="Al-Dilaimi A."/>
            <person name="Albersmeier A."/>
            <person name="Wichmann J."/>
            <person name="Grundmann M."/>
            <person name="Rupp O."/>
            <person name="Lauersen K.J."/>
            <person name="Blifernez-Klassen O."/>
            <person name="Kalinowski J."/>
            <person name="Goesmann A."/>
            <person name="Mussgnug J.H."/>
            <person name="Kruse O."/>
        </authorList>
    </citation>
    <scope>NUCLEOTIDE SEQUENCE [LARGE SCALE GENOMIC DNA]</scope>
    <source>
        <strain evidence="2 3">SAG 48.87</strain>
    </source>
</reference>
<dbReference type="EMBL" id="KK100263">
    <property type="protein sequence ID" value="KIZ07418.1"/>
    <property type="molecule type" value="Genomic_DNA"/>
</dbReference>
<evidence type="ECO:0000313" key="2">
    <source>
        <dbReference type="EMBL" id="KIZ07418.1"/>
    </source>
</evidence>
<organism evidence="2 3">
    <name type="scientific">Monoraphidium neglectum</name>
    <dbReference type="NCBI Taxonomy" id="145388"/>
    <lineage>
        <taxon>Eukaryota</taxon>
        <taxon>Viridiplantae</taxon>
        <taxon>Chlorophyta</taxon>
        <taxon>core chlorophytes</taxon>
        <taxon>Chlorophyceae</taxon>
        <taxon>CS clade</taxon>
        <taxon>Sphaeropleales</taxon>
        <taxon>Selenastraceae</taxon>
        <taxon>Monoraphidium</taxon>
    </lineage>
</organism>
<feature type="compositionally biased region" description="Gly residues" evidence="1">
    <location>
        <begin position="283"/>
        <end position="303"/>
    </location>
</feature>
<feature type="region of interest" description="Disordered" evidence="1">
    <location>
        <begin position="281"/>
        <end position="303"/>
    </location>
</feature>
<dbReference type="GeneID" id="25726652"/>
<dbReference type="AlphaFoldDB" id="A0A0D2KB07"/>
<gene>
    <name evidence="2" type="ORF">MNEG_0534</name>
</gene>
<proteinExistence type="predicted"/>
<evidence type="ECO:0000256" key="1">
    <source>
        <dbReference type="SAM" id="MobiDB-lite"/>
    </source>
</evidence>
<accession>A0A0D2KB07</accession>
<name>A0A0D2KB07_9CHLO</name>
<dbReference type="KEGG" id="mng:MNEG_0534"/>
<dbReference type="RefSeq" id="XP_013906437.1">
    <property type="nucleotide sequence ID" value="XM_014050983.1"/>
</dbReference>
<dbReference type="Proteomes" id="UP000054498">
    <property type="component" value="Unassembled WGS sequence"/>
</dbReference>